<dbReference type="PATRIC" id="fig|28092.6.peg.5955"/>
<sequence>MLQYLLSFQDINVHTGDLPEVPYGVDPEKYRFYLTDLRVDINRVCAVSGHPSERTALSTEIKFAFLYNEYRIFDIIVSDARFGVRGRCVRFGDSYLSAEAMLKQISLSAYSTEMQKMIV</sequence>
<gene>
    <name evidence="1" type="ORF">WM40_25225</name>
</gene>
<dbReference type="AlphaFoldDB" id="A0A0F5JTC9"/>
<reference evidence="1 2" key="1">
    <citation type="submission" date="2015-03" db="EMBL/GenBank/DDBJ databases">
        <title>Draft Genome Sequence of Burkholderia andropogonis type strain ICMP2807, isolated from Sorghum bicolor.</title>
        <authorList>
            <person name="Lopes-Santos L."/>
            <person name="Castro D.B."/>
            <person name="Ottoboni L.M."/>
            <person name="Park D."/>
            <person name="Weirc B.S."/>
            <person name="Destefano S.A."/>
        </authorList>
    </citation>
    <scope>NUCLEOTIDE SEQUENCE [LARGE SCALE GENOMIC DNA]</scope>
    <source>
        <strain evidence="1 2">ICMP2807</strain>
    </source>
</reference>
<keyword evidence="2" id="KW-1185">Reference proteome</keyword>
<evidence type="ECO:0000313" key="2">
    <source>
        <dbReference type="Proteomes" id="UP000033618"/>
    </source>
</evidence>
<comment type="caution">
    <text evidence="1">The sequence shown here is derived from an EMBL/GenBank/DDBJ whole genome shotgun (WGS) entry which is preliminary data.</text>
</comment>
<proteinExistence type="predicted"/>
<dbReference type="RefSeq" id="WP_024902837.1">
    <property type="nucleotide sequence ID" value="NZ_CADFGU010000002.1"/>
</dbReference>
<accession>A0A0F5JTC9</accession>
<dbReference type="Proteomes" id="UP000033618">
    <property type="component" value="Unassembled WGS sequence"/>
</dbReference>
<protein>
    <submittedName>
        <fullName evidence="1">Uncharacterized protein</fullName>
    </submittedName>
</protein>
<name>A0A0F5JTC9_9BURK</name>
<dbReference type="EMBL" id="LAQU01000074">
    <property type="protein sequence ID" value="KKB61091.1"/>
    <property type="molecule type" value="Genomic_DNA"/>
</dbReference>
<evidence type="ECO:0000313" key="1">
    <source>
        <dbReference type="EMBL" id="KKB61091.1"/>
    </source>
</evidence>
<organism evidence="1 2">
    <name type="scientific">Robbsia andropogonis</name>
    <dbReference type="NCBI Taxonomy" id="28092"/>
    <lineage>
        <taxon>Bacteria</taxon>
        <taxon>Pseudomonadati</taxon>
        <taxon>Pseudomonadota</taxon>
        <taxon>Betaproteobacteria</taxon>
        <taxon>Burkholderiales</taxon>
        <taxon>Burkholderiaceae</taxon>
        <taxon>Robbsia</taxon>
    </lineage>
</organism>